<reference evidence="2 3" key="1">
    <citation type="submission" date="2019-04" db="EMBL/GenBank/DDBJ databases">
        <title>Pedobacter sp. RP-3-22 sp. nov., isolated from Arctic soil.</title>
        <authorList>
            <person name="Dahal R.H."/>
            <person name="Kim D.-U."/>
        </authorList>
    </citation>
    <scope>NUCLEOTIDE SEQUENCE [LARGE SCALE GENOMIC DNA]</scope>
    <source>
        <strain evidence="2 3">RP-3-22</strain>
    </source>
</reference>
<organism evidence="2 3">
    <name type="scientific">Pedobacter polaris</name>
    <dbReference type="NCBI Taxonomy" id="2571273"/>
    <lineage>
        <taxon>Bacteria</taxon>
        <taxon>Pseudomonadati</taxon>
        <taxon>Bacteroidota</taxon>
        <taxon>Sphingobacteriia</taxon>
        <taxon>Sphingobacteriales</taxon>
        <taxon>Sphingobacteriaceae</taxon>
        <taxon>Pedobacter</taxon>
    </lineage>
</organism>
<gene>
    <name evidence="2" type="ORF">FA048_02715</name>
</gene>
<evidence type="ECO:0000313" key="2">
    <source>
        <dbReference type="EMBL" id="TKC12546.1"/>
    </source>
</evidence>
<comment type="caution">
    <text evidence="2">The sequence shown here is derived from an EMBL/GenBank/DDBJ whole genome shotgun (WGS) entry which is preliminary data.</text>
</comment>
<accession>A0A4U1CV63</accession>
<dbReference type="PROSITE" id="PS51257">
    <property type="entry name" value="PROKAR_LIPOPROTEIN"/>
    <property type="match status" value="1"/>
</dbReference>
<protein>
    <submittedName>
        <fullName evidence="2">DUF4397 domain-containing protein</fullName>
    </submittedName>
</protein>
<dbReference type="OrthoDB" id="9792011at2"/>
<dbReference type="EMBL" id="SWBR01000001">
    <property type="protein sequence ID" value="TKC12546.1"/>
    <property type="molecule type" value="Genomic_DNA"/>
</dbReference>
<feature type="domain" description="DUF4397" evidence="1">
    <location>
        <begin position="43"/>
        <end position="155"/>
    </location>
</feature>
<evidence type="ECO:0000259" key="1">
    <source>
        <dbReference type="Pfam" id="PF14344"/>
    </source>
</evidence>
<dbReference type="AlphaFoldDB" id="A0A4U1CV63"/>
<dbReference type="Pfam" id="PF14344">
    <property type="entry name" value="DUF4397"/>
    <property type="match status" value="1"/>
</dbReference>
<dbReference type="RefSeq" id="WP_136838671.1">
    <property type="nucleotide sequence ID" value="NZ_SWBR01000001.1"/>
</dbReference>
<name>A0A4U1CV63_9SPHI</name>
<dbReference type="Proteomes" id="UP000309488">
    <property type="component" value="Unassembled WGS sequence"/>
</dbReference>
<dbReference type="InterPro" id="IPR025510">
    <property type="entry name" value="DUF4397"/>
</dbReference>
<sequence length="237" mass="24876">MIRSFTTSLKSLQTKLGFLILGIGLVVLSSCKKSETDTTPYSAITVINASPTAATYDVYLGDKKLNSAALPLGGSVAYTQQVVGTYDLKFTTAGRAESLLTKNVSLAQNTYQSFYLVGRPDAFESIFVSDDLSATSTTNAFVRFINLSPDAPALYLSITGGASVATNQTYKGISAFVPLAAGSYSFDIKDNVTSAVKTTLAGISLVANGYYTIIAKGLITPASGTEVPLSGQVIITR</sequence>
<proteinExistence type="predicted"/>
<keyword evidence="3" id="KW-1185">Reference proteome</keyword>
<evidence type="ECO:0000313" key="3">
    <source>
        <dbReference type="Proteomes" id="UP000309488"/>
    </source>
</evidence>